<accession>A0A8S5NCF1</accession>
<dbReference type="EMBL" id="BK015132">
    <property type="protein sequence ID" value="DAD92305.1"/>
    <property type="molecule type" value="Genomic_DNA"/>
</dbReference>
<reference evidence="1" key="1">
    <citation type="journal article" date="2021" name="Proc. Natl. Acad. Sci. U.S.A.">
        <title>A Catalog of Tens of Thousands of Viruses from Human Metagenomes Reveals Hidden Associations with Chronic Diseases.</title>
        <authorList>
            <person name="Tisza M.J."/>
            <person name="Buck C.B."/>
        </authorList>
    </citation>
    <scope>NUCLEOTIDE SEQUENCE</scope>
    <source>
        <strain evidence="1">Ct9MV2</strain>
    </source>
</reference>
<protein>
    <submittedName>
        <fullName evidence="1">Uncharacterized protein</fullName>
    </submittedName>
</protein>
<evidence type="ECO:0000313" key="1">
    <source>
        <dbReference type="EMBL" id="DAD92305.1"/>
    </source>
</evidence>
<organism evidence="1">
    <name type="scientific">Myoviridae sp. ct9MV2</name>
    <dbReference type="NCBI Taxonomy" id="2826625"/>
    <lineage>
        <taxon>Viruses</taxon>
        <taxon>Duplodnaviria</taxon>
        <taxon>Heunggongvirae</taxon>
        <taxon>Uroviricota</taxon>
        <taxon>Caudoviricetes</taxon>
    </lineage>
</organism>
<name>A0A8S5NCF1_9CAUD</name>
<proteinExistence type="predicted"/>
<sequence length="140" mass="15689">MNIMGYDLIPVNKEAESPSGMISTWPQILNETGACYLFGYGNNTMKAGFYIYNGERGPGSPVSNDGFKVSASEAKAMAKLFRGYVHVKRAIREEGEKMDSEEKAINSKFSWYKEPPCDEFIKKVEALAEFCEKSEGFRIS</sequence>